<reference evidence="5" key="1">
    <citation type="journal article" date="2020" name="mSystems">
        <title>Genome- and Community-Level Interaction Insights into Carbon Utilization and Element Cycling Functions of Hydrothermarchaeota in Hydrothermal Sediment.</title>
        <authorList>
            <person name="Zhou Z."/>
            <person name="Liu Y."/>
            <person name="Xu W."/>
            <person name="Pan J."/>
            <person name="Luo Z.H."/>
            <person name="Li M."/>
        </authorList>
    </citation>
    <scope>NUCLEOTIDE SEQUENCE [LARGE SCALE GENOMIC DNA]</scope>
    <source>
        <strain evidence="5">SpSt-289</strain>
    </source>
</reference>
<dbReference type="InterPro" id="IPR011032">
    <property type="entry name" value="GroES-like_sf"/>
</dbReference>
<dbReference type="SUPFAM" id="SSF51735">
    <property type="entry name" value="NAD(P)-binding Rossmann-fold domains"/>
    <property type="match status" value="1"/>
</dbReference>
<dbReference type="PANTHER" id="PTHR43401:SF2">
    <property type="entry name" value="L-THREONINE 3-DEHYDROGENASE"/>
    <property type="match status" value="1"/>
</dbReference>
<dbReference type="EMBL" id="DSMG01000099">
    <property type="protein sequence ID" value="HDX31753.1"/>
    <property type="molecule type" value="Genomic_DNA"/>
</dbReference>
<evidence type="ECO:0000259" key="4">
    <source>
        <dbReference type="Pfam" id="PF08240"/>
    </source>
</evidence>
<proteinExistence type="predicted"/>
<evidence type="ECO:0000256" key="1">
    <source>
        <dbReference type="ARBA" id="ARBA00023002"/>
    </source>
</evidence>
<dbReference type="SUPFAM" id="SSF50129">
    <property type="entry name" value="GroES-like"/>
    <property type="match status" value="1"/>
</dbReference>
<dbReference type="Pfam" id="PF08240">
    <property type="entry name" value="ADH_N"/>
    <property type="match status" value="1"/>
</dbReference>
<evidence type="ECO:0008006" key="6">
    <source>
        <dbReference type="Google" id="ProtNLM"/>
    </source>
</evidence>
<dbReference type="GO" id="GO:0016491">
    <property type="term" value="F:oxidoreductase activity"/>
    <property type="evidence" value="ECO:0007669"/>
    <property type="project" value="UniProtKB-KW"/>
</dbReference>
<dbReference type="Pfam" id="PF00107">
    <property type="entry name" value="ADH_zinc_N"/>
    <property type="match status" value="1"/>
</dbReference>
<gene>
    <name evidence="5" type="ORF">ENQ20_09715</name>
</gene>
<feature type="domain" description="Alcohol dehydrogenase-like N-terminal" evidence="4">
    <location>
        <begin position="78"/>
        <end position="176"/>
    </location>
</feature>
<accession>A0A7C1FL44</accession>
<name>A0A7C1FL44_9CHLR</name>
<sequence>MIHLKRRDASSDEKRGERREGREERVKMSNESEQKLEQYRKANMPLPATNRLWPLYGAGWENLGKDGGPIDLPMPKPGPDELLVRHDAVGICFSDIKVIRAGENHPRIHRNMKEQPVVLGHEVALTVVDVGENLREQYKPGDRFIVQADIYIGGKPYAYGYELQGGFSKYSIVDWRVLNGDHGNYLVPVKPEDGYAEVALCEPWACVEASYTVVYRTSWQEGGTVWLIGDGRGVKLGKAVEWRPAKVVLDVSDLAFAEAVRAWAHTNGVAVQEGDDGTTQYDDIVVLGHDAALCERIFGRLAKGGIFNLVLDQPLAQPVAVDIGRMHYDHLLVVGTETSDLSAAYAPVRTQLRAGGRCWILGAAGPMGQMHLLRALSMPERPAKIVATNLHRARMEPVRKQFARLAAEMGVEIVFLSRDEFPDDEAFLERMRTETNGEGYDDIVIMAPSTEAVQQASMLTAAGAVINVFAGLARGTMVRLDLNPVAQHGVRYTGTSGSSIEDLRRMRDLVESRQLPTNHSVAAIAGLEGVADGLRAVAEGRFAGKVVVYPNLSKPLPLTPLSELHKVLPSVAAKLDADGMWTKEAEEELLRLML</sequence>
<organism evidence="5">
    <name type="scientific">Caldilinea aerophila</name>
    <dbReference type="NCBI Taxonomy" id="133453"/>
    <lineage>
        <taxon>Bacteria</taxon>
        <taxon>Bacillati</taxon>
        <taxon>Chloroflexota</taxon>
        <taxon>Caldilineae</taxon>
        <taxon>Caldilineales</taxon>
        <taxon>Caldilineaceae</taxon>
        <taxon>Caldilinea</taxon>
    </lineage>
</organism>
<evidence type="ECO:0000259" key="3">
    <source>
        <dbReference type="Pfam" id="PF00107"/>
    </source>
</evidence>
<feature type="domain" description="Alcohol dehydrogenase-like C-terminal" evidence="3">
    <location>
        <begin position="403"/>
        <end position="511"/>
    </location>
</feature>
<protein>
    <recommendedName>
        <fullName evidence="6">Alcohol dehydrogenase</fullName>
    </recommendedName>
</protein>
<keyword evidence="1" id="KW-0560">Oxidoreductase</keyword>
<comment type="caution">
    <text evidence="5">The sequence shown here is derived from an EMBL/GenBank/DDBJ whole genome shotgun (WGS) entry which is preliminary data.</text>
</comment>
<dbReference type="AlphaFoldDB" id="A0A7C1FL44"/>
<dbReference type="PANTHER" id="PTHR43401">
    <property type="entry name" value="L-THREONINE 3-DEHYDROGENASE"/>
    <property type="match status" value="1"/>
</dbReference>
<evidence type="ECO:0000313" key="5">
    <source>
        <dbReference type="EMBL" id="HDX31753.1"/>
    </source>
</evidence>
<dbReference type="InterPro" id="IPR036291">
    <property type="entry name" value="NAD(P)-bd_dom_sf"/>
</dbReference>
<feature type="compositionally biased region" description="Basic and acidic residues" evidence="2">
    <location>
        <begin position="7"/>
        <end position="35"/>
    </location>
</feature>
<dbReference type="InterPro" id="IPR013154">
    <property type="entry name" value="ADH-like_N"/>
</dbReference>
<dbReference type="InterPro" id="IPR050129">
    <property type="entry name" value="Zn_alcohol_dh"/>
</dbReference>
<evidence type="ECO:0000256" key="2">
    <source>
        <dbReference type="SAM" id="MobiDB-lite"/>
    </source>
</evidence>
<feature type="region of interest" description="Disordered" evidence="2">
    <location>
        <begin position="1"/>
        <end position="35"/>
    </location>
</feature>
<dbReference type="InterPro" id="IPR013149">
    <property type="entry name" value="ADH-like_C"/>
</dbReference>
<dbReference type="Gene3D" id="3.90.180.10">
    <property type="entry name" value="Medium-chain alcohol dehydrogenases, catalytic domain"/>
    <property type="match status" value="2"/>
</dbReference>